<dbReference type="AlphaFoldDB" id="A0A1L8R5Q7"/>
<dbReference type="SUPFAM" id="SSF55729">
    <property type="entry name" value="Acyl-CoA N-acyltransferases (Nat)"/>
    <property type="match status" value="1"/>
</dbReference>
<dbReference type="OrthoDB" id="9798081at2"/>
<dbReference type="Pfam" id="PF13302">
    <property type="entry name" value="Acetyltransf_3"/>
    <property type="match status" value="1"/>
</dbReference>
<keyword evidence="2" id="KW-0808">Transferase</keyword>
<organism evidence="2 3">
    <name type="scientific">Enterococcus canintestini</name>
    <dbReference type="NCBI Taxonomy" id="317010"/>
    <lineage>
        <taxon>Bacteria</taxon>
        <taxon>Bacillati</taxon>
        <taxon>Bacillota</taxon>
        <taxon>Bacilli</taxon>
        <taxon>Lactobacillales</taxon>
        <taxon>Enterococcaceae</taxon>
        <taxon>Enterococcus</taxon>
    </lineage>
</organism>
<dbReference type="RefSeq" id="WP_071864859.1">
    <property type="nucleotide sequence ID" value="NZ_JBHSHO010000007.1"/>
</dbReference>
<protein>
    <submittedName>
        <fullName evidence="2">GNAT family acetyltransferase</fullName>
    </submittedName>
</protein>
<dbReference type="Gene3D" id="3.40.630.30">
    <property type="match status" value="1"/>
</dbReference>
<dbReference type="STRING" id="317010.RU96_GL000311"/>
<gene>
    <name evidence="2" type="ORF">RU96_GL000311</name>
</gene>
<dbReference type="GO" id="GO:0016747">
    <property type="term" value="F:acyltransferase activity, transferring groups other than amino-acyl groups"/>
    <property type="evidence" value="ECO:0007669"/>
    <property type="project" value="InterPro"/>
</dbReference>
<dbReference type="PROSITE" id="PS51186">
    <property type="entry name" value="GNAT"/>
    <property type="match status" value="1"/>
</dbReference>
<dbReference type="InterPro" id="IPR000182">
    <property type="entry name" value="GNAT_dom"/>
</dbReference>
<dbReference type="InterPro" id="IPR051531">
    <property type="entry name" value="N-acetyltransferase"/>
</dbReference>
<evidence type="ECO:0000313" key="3">
    <source>
        <dbReference type="Proteomes" id="UP000182835"/>
    </source>
</evidence>
<dbReference type="EMBL" id="JXKG01000010">
    <property type="protein sequence ID" value="OJG15093.1"/>
    <property type="molecule type" value="Genomic_DNA"/>
</dbReference>
<reference evidence="2 3" key="1">
    <citation type="submission" date="2014-12" db="EMBL/GenBank/DDBJ databases">
        <title>Draft genome sequences of 29 type strains of Enterococci.</title>
        <authorList>
            <person name="Zhong Z."/>
            <person name="Sun Z."/>
            <person name="Liu W."/>
            <person name="Zhang W."/>
            <person name="Zhang H."/>
        </authorList>
    </citation>
    <scope>NUCLEOTIDE SEQUENCE [LARGE SCALE GENOMIC DNA]</scope>
    <source>
        <strain evidence="2 3">DSM 21207</strain>
    </source>
</reference>
<proteinExistence type="predicted"/>
<evidence type="ECO:0000259" key="1">
    <source>
        <dbReference type="PROSITE" id="PS51186"/>
    </source>
</evidence>
<accession>A0A1L8R5Q7</accession>
<sequence length="175" mass="20217">MEIETTRLILRPWRAGEEAFLAQFLQDERVMYAYEGAFSAEEVKNWLQWNLRLYQEKGYGLLAIVRKGDNKIIGECGLTDQIVQDETYSEIGYHLIYDAWKNGYAIEAAKAVKEYALMQLGAKEVVSIVRDTNLASMNVAIRNGMLVKRRFIKNYRNVVMPHYLFSTCTSTISQK</sequence>
<name>A0A1L8R5Q7_9ENTE</name>
<dbReference type="PANTHER" id="PTHR43792">
    <property type="entry name" value="GNAT FAMILY, PUTATIVE (AFU_ORTHOLOGUE AFUA_3G00765)-RELATED-RELATED"/>
    <property type="match status" value="1"/>
</dbReference>
<dbReference type="InterPro" id="IPR016181">
    <property type="entry name" value="Acyl_CoA_acyltransferase"/>
</dbReference>
<dbReference type="PANTHER" id="PTHR43792:SF1">
    <property type="entry name" value="N-ACETYLTRANSFERASE DOMAIN-CONTAINING PROTEIN"/>
    <property type="match status" value="1"/>
</dbReference>
<dbReference type="Proteomes" id="UP000182835">
    <property type="component" value="Unassembled WGS sequence"/>
</dbReference>
<feature type="domain" description="N-acetyltransferase" evidence="1">
    <location>
        <begin position="8"/>
        <end position="165"/>
    </location>
</feature>
<evidence type="ECO:0000313" key="2">
    <source>
        <dbReference type="EMBL" id="OJG15093.1"/>
    </source>
</evidence>
<comment type="caution">
    <text evidence="2">The sequence shown here is derived from an EMBL/GenBank/DDBJ whole genome shotgun (WGS) entry which is preliminary data.</text>
</comment>